<evidence type="ECO:0000313" key="2">
    <source>
        <dbReference type="Proteomes" id="UP000054007"/>
    </source>
</evidence>
<dbReference type="OrthoDB" id="432234at2759"/>
<dbReference type="Proteomes" id="UP000054007">
    <property type="component" value="Unassembled WGS sequence"/>
</dbReference>
<evidence type="ECO:0008006" key="3">
    <source>
        <dbReference type="Google" id="ProtNLM"/>
    </source>
</evidence>
<name>A0A0D7AY98_9AGAR</name>
<dbReference type="SUPFAM" id="SSF52540">
    <property type="entry name" value="P-loop containing nucleoside triphosphate hydrolases"/>
    <property type="match status" value="1"/>
</dbReference>
<reference evidence="1 2" key="1">
    <citation type="journal article" date="2015" name="Fungal Genet. Biol.">
        <title>Evolution of novel wood decay mechanisms in Agaricales revealed by the genome sequences of Fistulina hepatica and Cylindrobasidium torrendii.</title>
        <authorList>
            <person name="Floudas D."/>
            <person name="Held B.W."/>
            <person name="Riley R."/>
            <person name="Nagy L.G."/>
            <person name="Koehler G."/>
            <person name="Ransdell A.S."/>
            <person name="Younus H."/>
            <person name="Chow J."/>
            <person name="Chiniquy J."/>
            <person name="Lipzen A."/>
            <person name="Tritt A."/>
            <person name="Sun H."/>
            <person name="Haridas S."/>
            <person name="LaButti K."/>
            <person name="Ohm R.A."/>
            <person name="Kues U."/>
            <person name="Blanchette R.A."/>
            <person name="Grigoriev I.V."/>
            <person name="Minto R.E."/>
            <person name="Hibbett D.S."/>
        </authorList>
    </citation>
    <scope>NUCLEOTIDE SEQUENCE [LARGE SCALE GENOMIC DNA]</scope>
    <source>
        <strain evidence="1 2">FP15055 ss-10</strain>
    </source>
</reference>
<protein>
    <recommendedName>
        <fullName evidence="3">DNA helicase</fullName>
    </recommendedName>
</protein>
<evidence type="ECO:0000313" key="1">
    <source>
        <dbReference type="EMBL" id="KIY62960.1"/>
    </source>
</evidence>
<accession>A0A0D7AY98</accession>
<keyword evidence="2" id="KW-1185">Reference proteome</keyword>
<dbReference type="PANTHER" id="PTHR47642">
    <property type="entry name" value="ATP-DEPENDENT DNA HELICASE"/>
    <property type="match status" value="1"/>
</dbReference>
<dbReference type="AlphaFoldDB" id="A0A0D7AY98"/>
<proteinExistence type="predicted"/>
<dbReference type="EMBL" id="KN880733">
    <property type="protein sequence ID" value="KIY62960.1"/>
    <property type="molecule type" value="Genomic_DNA"/>
</dbReference>
<sequence>MKVGEVTSTSSLVQEWIADATKGAPLITYTNEVRDIHNHRMTRAYAEATHQEHIVYYAVDRVGKGSDRIVLKGQNAEDAWNTPPKQAANDLAGRLSLAIGMPVIVTENVLVKEGISNGSRGILEGIEYYTDSGRRHATSVTVKLVDYKGVSRSVDIPYVIKDITYKKAGVADPYRAKRQQVPIVAGFACTVHNSQSMSVTNAILH</sequence>
<organism evidence="1 2">
    <name type="scientific">Cylindrobasidium torrendii FP15055 ss-10</name>
    <dbReference type="NCBI Taxonomy" id="1314674"/>
    <lineage>
        <taxon>Eukaryota</taxon>
        <taxon>Fungi</taxon>
        <taxon>Dikarya</taxon>
        <taxon>Basidiomycota</taxon>
        <taxon>Agaricomycotina</taxon>
        <taxon>Agaricomycetes</taxon>
        <taxon>Agaricomycetidae</taxon>
        <taxon>Agaricales</taxon>
        <taxon>Marasmiineae</taxon>
        <taxon>Physalacriaceae</taxon>
        <taxon>Cylindrobasidium</taxon>
    </lineage>
</organism>
<gene>
    <name evidence="1" type="ORF">CYLTODRAFT_382949</name>
</gene>
<feature type="non-terminal residue" evidence="1">
    <location>
        <position position="205"/>
    </location>
</feature>
<dbReference type="InterPro" id="IPR027417">
    <property type="entry name" value="P-loop_NTPase"/>
</dbReference>
<dbReference type="STRING" id="1314674.A0A0D7AY98"/>
<dbReference type="InterPro" id="IPR051055">
    <property type="entry name" value="PIF1_helicase"/>
</dbReference>